<gene>
    <name evidence="1" type="ORF">NLG97_g9750</name>
</gene>
<reference evidence="1" key="1">
    <citation type="submission" date="2022-07" db="EMBL/GenBank/DDBJ databases">
        <title>Genome Sequence of Lecanicillium saksenae.</title>
        <authorList>
            <person name="Buettner E."/>
        </authorList>
    </citation>
    <scope>NUCLEOTIDE SEQUENCE</scope>
    <source>
        <strain evidence="1">VT-O1</strain>
    </source>
</reference>
<protein>
    <submittedName>
        <fullName evidence="1">Uncharacterized protein</fullName>
    </submittedName>
</protein>
<proteinExistence type="predicted"/>
<dbReference type="EMBL" id="JANAKD010002131">
    <property type="protein sequence ID" value="KAJ3474648.1"/>
    <property type="molecule type" value="Genomic_DNA"/>
</dbReference>
<organism evidence="1 2">
    <name type="scientific">Lecanicillium saksenae</name>
    <dbReference type="NCBI Taxonomy" id="468837"/>
    <lineage>
        <taxon>Eukaryota</taxon>
        <taxon>Fungi</taxon>
        <taxon>Dikarya</taxon>
        <taxon>Ascomycota</taxon>
        <taxon>Pezizomycotina</taxon>
        <taxon>Sordariomycetes</taxon>
        <taxon>Hypocreomycetidae</taxon>
        <taxon>Hypocreales</taxon>
        <taxon>Cordycipitaceae</taxon>
        <taxon>Lecanicillium</taxon>
    </lineage>
</organism>
<sequence>MELSYLENLCPDALITVLSACESFADLASFIRASPLLLHTFLAAKSTVLLEVVSNILGPATRDAAFLAMAVEFPDSLSNEGLNAQIDEVILAYKARLRVTSPPWAWATTEDIAVAMVHITRIAELWVDIYAYIHFRRFEDEIDQSPRYPRFPHKPQLSWTERGRLAQAVLRQQIVTLIAGGPSRSPQHYLRVGRAMAPLFHPWEWHQISDINAFFSDVPYQLTQCKRLYTWWNTRFETLHLDPSCSLKELAERFIGDVESNEGLLDDLCDYRYADEYKKYCPARLGRFELLKGSHHFADRSTSENTQLQAPGGTKGY</sequence>
<name>A0ACC1QID4_9HYPO</name>
<comment type="caution">
    <text evidence="1">The sequence shown here is derived from an EMBL/GenBank/DDBJ whole genome shotgun (WGS) entry which is preliminary data.</text>
</comment>
<evidence type="ECO:0000313" key="2">
    <source>
        <dbReference type="Proteomes" id="UP001148737"/>
    </source>
</evidence>
<dbReference type="Proteomes" id="UP001148737">
    <property type="component" value="Unassembled WGS sequence"/>
</dbReference>
<keyword evidence="2" id="KW-1185">Reference proteome</keyword>
<evidence type="ECO:0000313" key="1">
    <source>
        <dbReference type="EMBL" id="KAJ3474648.1"/>
    </source>
</evidence>
<accession>A0ACC1QID4</accession>